<dbReference type="AlphaFoldDB" id="A0A7C4QME0"/>
<gene>
    <name evidence="2" type="ORF">ENS64_04560</name>
</gene>
<name>A0A7C4QME0_9PLAN</name>
<sequence length="70" mass="7443">MRPETDPARMTADERLREVAAILAAGLLRLRARSALPTDPGQVPGPENLPETGPDCLEVPSETVLSVHTG</sequence>
<evidence type="ECO:0000313" key="2">
    <source>
        <dbReference type="EMBL" id="HGT38520.1"/>
    </source>
</evidence>
<comment type="caution">
    <text evidence="2">The sequence shown here is derived from an EMBL/GenBank/DDBJ whole genome shotgun (WGS) entry which is preliminary data.</text>
</comment>
<protein>
    <submittedName>
        <fullName evidence="2">Uncharacterized protein</fullName>
    </submittedName>
</protein>
<dbReference type="EMBL" id="DSVQ01000009">
    <property type="protein sequence ID" value="HGT38520.1"/>
    <property type="molecule type" value="Genomic_DNA"/>
</dbReference>
<evidence type="ECO:0000256" key="1">
    <source>
        <dbReference type="SAM" id="MobiDB-lite"/>
    </source>
</evidence>
<accession>A0A7C4QME0</accession>
<feature type="region of interest" description="Disordered" evidence="1">
    <location>
        <begin position="36"/>
        <end position="70"/>
    </location>
</feature>
<proteinExistence type="predicted"/>
<reference evidence="2" key="1">
    <citation type="journal article" date="2020" name="mSystems">
        <title>Genome- and Community-Level Interaction Insights into Carbon Utilization and Element Cycling Functions of Hydrothermarchaeota in Hydrothermal Sediment.</title>
        <authorList>
            <person name="Zhou Z."/>
            <person name="Liu Y."/>
            <person name="Xu W."/>
            <person name="Pan J."/>
            <person name="Luo Z.H."/>
            <person name="Li M."/>
        </authorList>
    </citation>
    <scope>NUCLEOTIDE SEQUENCE [LARGE SCALE GENOMIC DNA]</scope>
    <source>
        <strain evidence="2">SpSt-508</strain>
    </source>
</reference>
<organism evidence="2">
    <name type="scientific">Schlesneria paludicola</name>
    <dbReference type="NCBI Taxonomy" id="360056"/>
    <lineage>
        <taxon>Bacteria</taxon>
        <taxon>Pseudomonadati</taxon>
        <taxon>Planctomycetota</taxon>
        <taxon>Planctomycetia</taxon>
        <taxon>Planctomycetales</taxon>
        <taxon>Planctomycetaceae</taxon>
        <taxon>Schlesneria</taxon>
    </lineage>
</organism>